<dbReference type="RefSeq" id="WP_139597478.1">
    <property type="nucleotide sequence ID" value="NZ_VDDC01000001.1"/>
</dbReference>
<dbReference type="AlphaFoldDB" id="A0A5C4RC39"/>
<accession>A0A5C4RC39</accession>
<evidence type="ECO:0000313" key="2">
    <source>
        <dbReference type="Proteomes" id="UP000304880"/>
    </source>
</evidence>
<reference evidence="1 2" key="1">
    <citation type="submission" date="2019-06" db="EMBL/GenBank/DDBJ databases">
        <authorList>
            <person name="Li J."/>
        </authorList>
    </citation>
    <scope>NUCLEOTIDE SEQUENCE [LARGE SCALE GENOMIC DNA]</scope>
    <source>
        <strain evidence="1 2">CGMCC 1.8012</strain>
    </source>
</reference>
<dbReference type="Proteomes" id="UP000304880">
    <property type="component" value="Unassembled WGS sequence"/>
</dbReference>
<comment type="caution">
    <text evidence="1">The sequence shown here is derived from an EMBL/GenBank/DDBJ whole genome shotgun (WGS) entry which is preliminary data.</text>
</comment>
<gene>
    <name evidence="1" type="ORF">FHD67_00690</name>
</gene>
<name>A0A5C4RC39_9RHOB</name>
<organism evidence="1 2">
    <name type="scientific">Paracoccus haeundaensis</name>
    <dbReference type="NCBI Taxonomy" id="225362"/>
    <lineage>
        <taxon>Bacteria</taxon>
        <taxon>Pseudomonadati</taxon>
        <taxon>Pseudomonadota</taxon>
        <taxon>Alphaproteobacteria</taxon>
        <taxon>Rhodobacterales</taxon>
        <taxon>Paracoccaceae</taxon>
        <taxon>Paracoccus</taxon>
    </lineage>
</organism>
<dbReference type="EMBL" id="VDDC01000001">
    <property type="protein sequence ID" value="TNH41264.1"/>
    <property type="molecule type" value="Genomic_DNA"/>
</dbReference>
<keyword evidence="2" id="KW-1185">Reference proteome</keyword>
<evidence type="ECO:0000313" key="1">
    <source>
        <dbReference type="EMBL" id="TNH41264.1"/>
    </source>
</evidence>
<sequence>MTNEQCARASRTFVPDVTRVISSDRPGEVSNTLAYRVSSLLRVARLALENDNSGWTTEEQTRGAVGDVLEIAEALQDIIVDGTEQMHRDLGTAVRKLEARA</sequence>
<protein>
    <submittedName>
        <fullName evidence="1">Uncharacterized protein</fullName>
    </submittedName>
</protein>
<proteinExistence type="predicted"/>